<evidence type="ECO:0000259" key="9">
    <source>
        <dbReference type="PROSITE" id="PS51007"/>
    </source>
</evidence>
<name>A0A1L9P1U6_9RHOB</name>
<comment type="caution">
    <text evidence="10">The sequence shown here is derived from an EMBL/GenBank/DDBJ whole genome shotgun (WGS) entry which is preliminary data.</text>
</comment>
<dbReference type="GO" id="GO:0009055">
    <property type="term" value="F:electron transfer activity"/>
    <property type="evidence" value="ECO:0007669"/>
    <property type="project" value="InterPro"/>
</dbReference>
<evidence type="ECO:0000313" key="11">
    <source>
        <dbReference type="Proteomes" id="UP000184514"/>
    </source>
</evidence>
<evidence type="ECO:0000256" key="6">
    <source>
        <dbReference type="ARBA" id="ARBA00022982"/>
    </source>
</evidence>
<dbReference type="PRINTS" id="PR00605">
    <property type="entry name" value="CYTCHROMECIC"/>
</dbReference>
<evidence type="ECO:0000256" key="7">
    <source>
        <dbReference type="ARBA" id="ARBA00023004"/>
    </source>
</evidence>
<dbReference type="EMBL" id="MLCB01000026">
    <property type="protein sequence ID" value="OJI95403.1"/>
    <property type="molecule type" value="Genomic_DNA"/>
</dbReference>
<dbReference type="InterPro" id="IPR008168">
    <property type="entry name" value="Cyt_C_IC"/>
</dbReference>
<keyword evidence="3 8" id="KW-0349">Heme</keyword>
<evidence type="ECO:0000256" key="5">
    <source>
        <dbReference type="ARBA" id="ARBA00022723"/>
    </source>
</evidence>
<dbReference type="PROSITE" id="PS51007">
    <property type="entry name" value="CYTC"/>
    <property type="match status" value="1"/>
</dbReference>
<keyword evidence="4" id="KW-0679">Respiratory chain</keyword>
<evidence type="ECO:0000256" key="3">
    <source>
        <dbReference type="ARBA" id="ARBA00022617"/>
    </source>
</evidence>
<evidence type="ECO:0000256" key="4">
    <source>
        <dbReference type="ARBA" id="ARBA00022660"/>
    </source>
</evidence>
<protein>
    <submittedName>
        <fullName evidence="10">Cytochrome c6</fullName>
    </submittedName>
</protein>
<dbReference type="AlphaFoldDB" id="A0A1L9P1U6"/>
<dbReference type="Pfam" id="PF00034">
    <property type="entry name" value="Cytochrom_C"/>
    <property type="match status" value="1"/>
</dbReference>
<evidence type="ECO:0000313" key="10">
    <source>
        <dbReference type="EMBL" id="OJI95403.1"/>
    </source>
</evidence>
<dbReference type="Proteomes" id="UP000184514">
    <property type="component" value="Unassembled WGS sequence"/>
</dbReference>
<dbReference type="Gene3D" id="1.10.760.10">
    <property type="entry name" value="Cytochrome c-like domain"/>
    <property type="match status" value="1"/>
</dbReference>
<dbReference type="STRING" id="696762.PFRI_03530"/>
<dbReference type="SUPFAM" id="SSF46626">
    <property type="entry name" value="Cytochrome c"/>
    <property type="match status" value="1"/>
</dbReference>
<reference evidence="10 11" key="1">
    <citation type="submission" date="2016-10" db="EMBL/GenBank/DDBJ databases">
        <title>Genome sequence of Planktotalea frisia SH6-1.</title>
        <authorList>
            <person name="Poehlein A."/>
            <person name="Bakenhus I."/>
            <person name="Voget S."/>
            <person name="Brinkhoff T."/>
            <person name="Simon M."/>
        </authorList>
    </citation>
    <scope>NUCLEOTIDE SEQUENCE [LARGE SCALE GENOMIC DNA]</scope>
    <source>
        <strain evidence="10 11">SH6-1</strain>
    </source>
</reference>
<evidence type="ECO:0000256" key="1">
    <source>
        <dbReference type="ARBA" id="ARBA00001926"/>
    </source>
</evidence>
<comment type="cofactor">
    <cofactor evidence="1">
        <name>heme c</name>
        <dbReference type="ChEBI" id="CHEBI:61717"/>
    </cofactor>
</comment>
<proteinExistence type="predicted"/>
<feature type="domain" description="Cytochrome c" evidence="9">
    <location>
        <begin position="29"/>
        <end position="131"/>
    </location>
</feature>
<gene>
    <name evidence="10" type="primary">petJ_1</name>
    <name evidence="10" type="ORF">PFRI_03530</name>
</gene>
<dbReference type="GO" id="GO:0020037">
    <property type="term" value="F:heme binding"/>
    <property type="evidence" value="ECO:0007669"/>
    <property type="project" value="InterPro"/>
</dbReference>
<dbReference type="InterPro" id="IPR036909">
    <property type="entry name" value="Cyt_c-like_dom_sf"/>
</dbReference>
<evidence type="ECO:0000256" key="2">
    <source>
        <dbReference type="ARBA" id="ARBA00022448"/>
    </source>
</evidence>
<organism evidence="10 11">
    <name type="scientific">Planktotalea frisia</name>
    <dbReference type="NCBI Taxonomy" id="696762"/>
    <lineage>
        <taxon>Bacteria</taxon>
        <taxon>Pseudomonadati</taxon>
        <taxon>Pseudomonadota</taxon>
        <taxon>Alphaproteobacteria</taxon>
        <taxon>Rhodobacterales</taxon>
        <taxon>Paracoccaceae</taxon>
        <taxon>Planktotalea</taxon>
    </lineage>
</organism>
<keyword evidence="7 8" id="KW-0408">Iron</keyword>
<keyword evidence="6" id="KW-0249">Electron transport</keyword>
<accession>A0A1L9P1U6</accession>
<evidence type="ECO:0000256" key="8">
    <source>
        <dbReference type="PROSITE-ProRule" id="PRU00433"/>
    </source>
</evidence>
<dbReference type="RefSeq" id="WP_425439435.1">
    <property type="nucleotide sequence ID" value="NZ_MLCB01000026.1"/>
</dbReference>
<dbReference type="InterPro" id="IPR051459">
    <property type="entry name" value="Cytochrome_c-type_DH"/>
</dbReference>
<keyword evidence="11" id="KW-1185">Reference proteome</keyword>
<sequence length="146" mass="16082">MGERGMRCFIPILLSLAAPASADHNWDHRDIVAGQTLYADNCASCHGANLEGQPNWRTPDADGILPAPPHDATGHTWHHDDELLFEYTKFGGAGALEVRGVTGFNSGMPAFGETLTDDEIWDILAYIRSTWSTREREVQASRNPPH</sequence>
<dbReference type="PANTHER" id="PTHR35008:SF4">
    <property type="entry name" value="BLL4482 PROTEIN"/>
    <property type="match status" value="1"/>
</dbReference>
<dbReference type="PANTHER" id="PTHR35008">
    <property type="entry name" value="BLL4482 PROTEIN-RELATED"/>
    <property type="match status" value="1"/>
</dbReference>
<keyword evidence="5 8" id="KW-0479">Metal-binding</keyword>
<keyword evidence="2" id="KW-0813">Transport</keyword>
<dbReference type="InterPro" id="IPR009056">
    <property type="entry name" value="Cyt_c-like_dom"/>
</dbReference>
<dbReference type="GO" id="GO:0005506">
    <property type="term" value="F:iron ion binding"/>
    <property type="evidence" value="ECO:0007669"/>
    <property type="project" value="InterPro"/>
</dbReference>